<evidence type="ECO:0000313" key="3">
    <source>
        <dbReference type="Proteomes" id="UP000000565"/>
    </source>
</evidence>
<evidence type="ECO:0000259" key="1">
    <source>
        <dbReference type="Pfam" id="PF09851"/>
    </source>
</evidence>
<dbReference type="InterPro" id="IPR018649">
    <property type="entry name" value="SHOCT"/>
</dbReference>
<feature type="domain" description="SHOCT" evidence="1">
    <location>
        <begin position="128"/>
        <end position="155"/>
    </location>
</feature>
<proteinExistence type="predicted"/>
<dbReference type="HOGENOM" id="CLU_1674821_0_0_9"/>
<dbReference type="EMBL" id="CP000721">
    <property type="protein sequence ID" value="ABR33526.1"/>
    <property type="molecule type" value="Genomic_DNA"/>
</dbReference>
<gene>
    <name evidence="2" type="ordered locus">Cbei_1346</name>
</gene>
<sequence length="157" mass="17320">MSIVDHNQGVQVPYSIEDTFMALRQACQNLDGFNINDFDETLKILYLKAGVSLFSWGENITVTVASCDNGNSEISILSTPKTGVMFGGTVDMGKNRKNINTIMSALSEELKNYVQVTKKSTSTESVADEIRKLAELKEQGILTEDEFSSKKKQLLGL</sequence>
<reference evidence="2 3" key="1">
    <citation type="submission" date="2007-06" db="EMBL/GenBank/DDBJ databases">
        <title>Complete sequence of Clostridium beijerinckii NCIMB 8052.</title>
        <authorList>
            <consortium name="US DOE Joint Genome Institute"/>
            <person name="Copeland A."/>
            <person name="Lucas S."/>
            <person name="Lapidus A."/>
            <person name="Barry K."/>
            <person name="Detter J.C."/>
            <person name="Glavina del Rio T."/>
            <person name="Hammon N."/>
            <person name="Israni S."/>
            <person name="Dalin E."/>
            <person name="Tice H."/>
            <person name="Pitluck S."/>
            <person name="Sims D."/>
            <person name="Brettin T."/>
            <person name="Bruce D."/>
            <person name="Tapia R."/>
            <person name="Brainard J."/>
            <person name="Schmutz J."/>
            <person name="Larimer F."/>
            <person name="Land M."/>
            <person name="Hauser L."/>
            <person name="Kyrpides N."/>
            <person name="Mikhailova N."/>
            <person name="Bennet G."/>
            <person name="Cann I."/>
            <person name="Chen J.-S."/>
            <person name="Contreras A.L."/>
            <person name="Jones D."/>
            <person name="Kashket E."/>
            <person name="Mitchell W."/>
            <person name="Stoddard S."/>
            <person name="Schwarz W."/>
            <person name="Qureshi N."/>
            <person name="Young M."/>
            <person name="Shi Z."/>
            <person name="Ezeji T."/>
            <person name="White B."/>
            <person name="Blaschek H."/>
            <person name="Richardson P."/>
        </authorList>
    </citation>
    <scope>NUCLEOTIDE SEQUENCE [LARGE SCALE GENOMIC DNA]</scope>
    <source>
        <strain evidence="3">ATCC 51743 / NCIMB 8052</strain>
    </source>
</reference>
<dbReference type="KEGG" id="cbe:Cbei_1346"/>
<reference evidence="2 3" key="2">
    <citation type="journal article" date="2011" name="BMC Genomics">
        <title>Single-nucleotide resolution analysis of the transcriptome structure of Clostridium beijerinckii NCIMB 8052 using RNA-Seq.</title>
        <authorList>
            <person name="Wang Y."/>
            <person name="Li X."/>
            <person name="Mao Y."/>
            <person name="Blaschek H.P."/>
        </authorList>
    </citation>
    <scope>NUCLEOTIDE SEQUENCE [LARGE SCALE GENOMIC DNA]</scope>
    <source>
        <strain evidence="3">ATCC 51743 / NCIMB 8052</strain>
    </source>
</reference>
<dbReference type="Proteomes" id="UP000000565">
    <property type="component" value="Chromosome"/>
</dbReference>
<evidence type="ECO:0000313" key="2">
    <source>
        <dbReference type="EMBL" id="ABR33526.1"/>
    </source>
</evidence>
<dbReference type="AlphaFoldDB" id="A6LT46"/>
<name>A6LT46_CLOB8</name>
<dbReference type="Pfam" id="PF09851">
    <property type="entry name" value="SHOCT"/>
    <property type="match status" value="1"/>
</dbReference>
<organism evidence="2 3">
    <name type="scientific">Clostridium beijerinckii (strain ATCC 51743 / NCIMB 8052)</name>
    <name type="common">Clostridium acetobutylicum</name>
    <dbReference type="NCBI Taxonomy" id="290402"/>
    <lineage>
        <taxon>Bacteria</taxon>
        <taxon>Bacillati</taxon>
        <taxon>Bacillota</taxon>
        <taxon>Clostridia</taxon>
        <taxon>Eubacteriales</taxon>
        <taxon>Clostridiaceae</taxon>
        <taxon>Clostridium</taxon>
    </lineage>
</organism>
<reference evidence="2 3" key="3">
    <citation type="journal article" date="2012" name="BMC Genomics">
        <title>Genome-wide dynamic transcriptional profiling in clostridium beijerinckii NCIMB 8052 using single-nucleotide resolution RNA-Seq.</title>
        <authorList>
            <person name="Wang Y."/>
            <person name="Li X."/>
            <person name="Mao Y."/>
            <person name="Blaschek H.P."/>
        </authorList>
    </citation>
    <scope>NUCLEOTIDE SEQUENCE [LARGE SCALE GENOMIC DNA]</scope>
    <source>
        <strain evidence="3">ATCC 51743 / NCIMB 8052</strain>
    </source>
</reference>
<protein>
    <recommendedName>
        <fullName evidence="1">SHOCT domain-containing protein</fullName>
    </recommendedName>
</protein>
<dbReference type="RefSeq" id="WP_011968680.1">
    <property type="nucleotide sequence ID" value="NC_009617.1"/>
</dbReference>
<dbReference type="eggNOG" id="ENOG50347N6">
    <property type="taxonomic scope" value="Bacteria"/>
</dbReference>
<accession>A6LT46</accession>